<dbReference type="Pfam" id="PF02518">
    <property type="entry name" value="HATPase_c"/>
    <property type="match status" value="1"/>
</dbReference>
<feature type="domain" description="PAC" evidence="17">
    <location>
        <begin position="387"/>
        <end position="439"/>
    </location>
</feature>
<feature type="domain" description="Histidine kinase" evidence="15">
    <location>
        <begin position="452"/>
        <end position="678"/>
    </location>
</feature>
<dbReference type="Gene3D" id="3.30.450.20">
    <property type="entry name" value="PAS domain"/>
    <property type="match status" value="1"/>
</dbReference>
<dbReference type="PROSITE" id="PS50113">
    <property type="entry name" value="PAC"/>
    <property type="match status" value="1"/>
</dbReference>
<dbReference type="EC" id="2.7.13.3" evidence="3"/>
<dbReference type="Pfam" id="PF17203">
    <property type="entry name" value="sCache_3_2"/>
    <property type="match status" value="1"/>
</dbReference>
<dbReference type="Proteomes" id="UP001568358">
    <property type="component" value="Unassembled WGS sequence"/>
</dbReference>
<comment type="catalytic activity">
    <reaction evidence="1">
        <text>ATP + protein L-histidine = ADP + protein N-phospho-L-histidine.</text>
        <dbReference type="EC" id="2.7.13.3"/>
    </reaction>
</comment>
<name>A0A8G2C6L9_9BACT</name>
<evidence type="ECO:0000256" key="3">
    <source>
        <dbReference type="ARBA" id="ARBA00012438"/>
    </source>
</evidence>
<evidence type="ECO:0000256" key="5">
    <source>
        <dbReference type="ARBA" id="ARBA00022553"/>
    </source>
</evidence>
<dbReference type="SMART" id="SM00388">
    <property type="entry name" value="HisKA"/>
    <property type="match status" value="1"/>
</dbReference>
<dbReference type="SUPFAM" id="SSF47384">
    <property type="entry name" value="Homodimeric domain of signal transducing histidine kinase"/>
    <property type="match status" value="1"/>
</dbReference>
<keyword evidence="8" id="KW-0547">Nucleotide-binding</keyword>
<evidence type="ECO:0000256" key="8">
    <source>
        <dbReference type="ARBA" id="ARBA00022741"/>
    </source>
</evidence>
<feature type="transmembrane region" description="Helical" evidence="14">
    <location>
        <begin position="168"/>
        <end position="186"/>
    </location>
</feature>
<evidence type="ECO:0000313" key="18">
    <source>
        <dbReference type="EMBL" id="MEZ6854934.1"/>
    </source>
</evidence>
<evidence type="ECO:0000256" key="11">
    <source>
        <dbReference type="ARBA" id="ARBA00022989"/>
    </source>
</evidence>
<keyword evidence="13 14" id="KW-0472">Membrane</keyword>
<dbReference type="GO" id="GO:0000155">
    <property type="term" value="F:phosphorelay sensor kinase activity"/>
    <property type="evidence" value="ECO:0007669"/>
    <property type="project" value="InterPro"/>
</dbReference>
<feature type="domain" description="PAS" evidence="16">
    <location>
        <begin position="314"/>
        <end position="359"/>
    </location>
</feature>
<evidence type="ECO:0000259" key="17">
    <source>
        <dbReference type="PROSITE" id="PS50113"/>
    </source>
</evidence>
<keyword evidence="4" id="KW-1003">Cell membrane</keyword>
<dbReference type="Proteomes" id="UP000184001">
    <property type="component" value="Unassembled WGS sequence"/>
</dbReference>
<dbReference type="InterPro" id="IPR000700">
    <property type="entry name" value="PAS-assoc_C"/>
</dbReference>
<evidence type="ECO:0000256" key="1">
    <source>
        <dbReference type="ARBA" id="ARBA00000085"/>
    </source>
</evidence>
<feature type="transmembrane region" description="Helical" evidence="14">
    <location>
        <begin position="20"/>
        <end position="38"/>
    </location>
</feature>
<dbReference type="InterPro" id="IPR000014">
    <property type="entry name" value="PAS"/>
</dbReference>
<dbReference type="InterPro" id="IPR004358">
    <property type="entry name" value="Sig_transdc_His_kin-like_C"/>
</dbReference>
<evidence type="ECO:0000259" key="16">
    <source>
        <dbReference type="PROSITE" id="PS50112"/>
    </source>
</evidence>
<dbReference type="InterPro" id="IPR036890">
    <property type="entry name" value="HATPase_C_sf"/>
</dbReference>
<evidence type="ECO:0000256" key="13">
    <source>
        <dbReference type="ARBA" id="ARBA00023136"/>
    </source>
</evidence>
<dbReference type="PROSITE" id="PS50112">
    <property type="entry name" value="PAS"/>
    <property type="match status" value="1"/>
</dbReference>
<reference evidence="18 21" key="2">
    <citation type="submission" date="2024-07" db="EMBL/GenBank/DDBJ databases">
        <title>Active virus-host system and metabolic interactions in a Lokiarchaeon culture.</title>
        <authorList>
            <person name="Ponce Toledo R.I."/>
            <person name="Rodrigues Oliveira T."/>
            <person name="Schleper C."/>
        </authorList>
    </citation>
    <scope>NUCLEOTIDE SEQUENCE [LARGE SCALE GENOMIC DNA]</scope>
    <source>
        <strain evidence="18 21">B35</strain>
    </source>
</reference>
<evidence type="ECO:0000313" key="19">
    <source>
        <dbReference type="EMBL" id="SHI47533.1"/>
    </source>
</evidence>
<organism evidence="19 20">
    <name type="scientific">Halodesulfovibrio aestuarii</name>
    <dbReference type="NCBI Taxonomy" id="126333"/>
    <lineage>
        <taxon>Bacteria</taxon>
        <taxon>Pseudomonadati</taxon>
        <taxon>Thermodesulfobacteriota</taxon>
        <taxon>Desulfovibrionia</taxon>
        <taxon>Desulfovibrionales</taxon>
        <taxon>Desulfovibrionaceae</taxon>
        <taxon>Halodesulfovibrio</taxon>
    </lineage>
</organism>
<dbReference type="RefSeq" id="WP_020001203.1">
    <property type="nucleotide sequence ID" value="NZ_CP192219.1"/>
</dbReference>
<dbReference type="Pfam" id="PF00512">
    <property type="entry name" value="HisKA"/>
    <property type="match status" value="1"/>
</dbReference>
<dbReference type="EMBL" id="FQZR01000002">
    <property type="protein sequence ID" value="SHI47533.1"/>
    <property type="molecule type" value="Genomic_DNA"/>
</dbReference>
<evidence type="ECO:0000256" key="14">
    <source>
        <dbReference type="SAM" id="Phobius"/>
    </source>
</evidence>
<dbReference type="Pfam" id="PF08448">
    <property type="entry name" value="PAS_4"/>
    <property type="match status" value="1"/>
</dbReference>
<dbReference type="NCBIfam" id="TIGR00229">
    <property type="entry name" value="sensory_box"/>
    <property type="match status" value="1"/>
</dbReference>
<dbReference type="PANTHER" id="PTHR43065">
    <property type="entry name" value="SENSOR HISTIDINE KINASE"/>
    <property type="match status" value="1"/>
</dbReference>
<dbReference type="InterPro" id="IPR035965">
    <property type="entry name" value="PAS-like_dom_sf"/>
</dbReference>
<dbReference type="SUPFAM" id="SSF55785">
    <property type="entry name" value="PYP-like sensor domain (PAS domain)"/>
    <property type="match status" value="1"/>
</dbReference>
<dbReference type="InterPro" id="IPR033463">
    <property type="entry name" value="sCache_3"/>
</dbReference>
<dbReference type="AlphaFoldDB" id="A0A8G2C6L9"/>
<dbReference type="PANTHER" id="PTHR43065:SF46">
    <property type="entry name" value="C4-DICARBOXYLATE TRANSPORT SENSOR PROTEIN DCTB"/>
    <property type="match status" value="1"/>
</dbReference>
<keyword evidence="5" id="KW-0597">Phosphoprotein</keyword>
<dbReference type="InterPro" id="IPR036097">
    <property type="entry name" value="HisK_dim/P_sf"/>
</dbReference>
<keyword evidence="21" id="KW-1185">Reference proteome</keyword>
<comment type="caution">
    <text evidence="19">The sequence shown here is derived from an EMBL/GenBank/DDBJ whole genome shotgun (WGS) entry which is preliminary data.</text>
</comment>
<evidence type="ECO:0000256" key="7">
    <source>
        <dbReference type="ARBA" id="ARBA00022692"/>
    </source>
</evidence>
<dbReference type="InterPro" id="IPR001610">
    <property type="entry name" value="PAC"/>
</dbReference>
<dbReference type="Gene3D" id="1.10.287.130">
    <property type="match status" value="1"/>
</dbReference>
<dbReference type="SMART" id="SM00086">
    <property type="entry name" value="PAC"/>
    <property type="match status" value="1"/>
</dbReference>
<dbReference type="Gene3D" id="3.30.565.10">
    <property type="entry name" value="Histidine kinase-like ATPase, C-terminal domain"/>
    <property type="match status" value="1"/>
</dbReference>
<dbReference type="GO" id="GO:0005886">
    <property type="term" value="C:plasma membrane"/>
    <property type="evidence" value="ECO:0007669"/>
    <property type="project" value="UniProtKB-SubCell"/>
</dbReference>
<dbReference type="CDD" id="cd00130">
    <property type="entry name" value="PAS"/>
    <property type="match status" value="1"/>
</dbReference>
<keyword evidence="10" id="KW-0067">ATP-binding</keyword>
<evidence type="ECO:0000256" key="4">
    <source>
        <dbReference type="ARBA" id="ARBA00022475"/>
    </source>
</evidence>
<dbReference type="SUPFAM" id="SSF55874">
    <property type="entry name" value="ATPase domain of HSP90 chaperone/DNA topoisomerase II/histidine kinase"/>
    <property type="match status" value="1"/>
</dbReference>
<evidence type="ECO:0000256" key="9">
    <source>
        <dbReference type="ARBA" id="ARBA00022777"/>
    </source>
</evidence>
<keyword evidence="11 14" id="KW-1133">Transmembrane helix</keyword>
<evidence type="ECO:0000256" key="10">
    <source>
        <dbReference type="ARBA" id="ARBA00022840"/>
    </source>
</evidence>
<dbReference type="PROSITE" id="PS50109">
    <property type="entry name" value="HIS_KIN"/>
    <property type="match status" value="1"/>
</dbReference>
<accession>A0A8G2C6L9</accession>
<keyword evidence="6" id="KW-0808">Transferase</keyword>
<evidence type="ECO:0000256" key="2">
    <source>
        <dbReference type="ARBA" id="ARBA00004651"/>
    </source>
</evidence>
<evidence type="ECO:0000313" key="21">
    <source>
        <dbReference type="Proteomes" id="UP001568358"/>
    </source>
</evidence>
<comment type="subcellular location">
    <subcellularLocation>
        <location evidence="2">Cell membrane</location>
        <topology evidence="2">Multi-pass membrane protein</topology>
    </subcellularLocation>
</comment>
<dbReference type="EMBL" id="JBFSOO010000016">
    <property type="protein sequence ID" value="MEZ6854934.1"/>
    <property type="molecule type" value="Genomic_DNA"/>
</dbReference>
<dbReference type="CDD" id="cd00082">
    <property type="entry name" value="HisKA"/>
    <property type="match status" value="1"/>
</dbReference>
<evidence type="ECO:0000313" key="20">
    <source>
        <dbReference type="Proteomes" id="UP000184001"/>
    </source>
</evidence>
<feature type="transmembrane region" description="Helical" evidence="14">
    <location>
        <begin position="138"/>
        <end position="156"/>
    </location>
</feature>
<keyword evidence="7 14" id="KW-0812">Transmembrane</keyword>
<proteinExistence type="predicted"/>
<dbReference type="GO" id="GO:0005524">
    <property type="term" value="F:ATP binding"/>
    <property type="evidence" value="ECO:0007669"/>
    <property type="project" value="UniProtKB-KW"/>
</dbReference>
<keyword evidence="12" id="KW-0902">Two-component regulatory system</keyword>
<evidence type="ECO:0000256" key="6">
    <source>
        <dbReference type="ARBA" id="ARBA00022679"/>
    </source>
</evidence>
<dbReference type="SMART" id="SM00387">
    <property type="entry name" value="HATPase_c"/>
    <property type="match status" value="1"/>
</dbReference>
<keyword evidence="9" id="KW-0418">Kinase</keyword>
<evidence type="ECO:0000256" key="12">
    <source>
        <dbReference type="ARBA" id="ARBA00023012"/>
    </source>
</evidence>
<protein>
    <recommendedName>
        <fullName evidence="3">histidine kinase</fullName>
        <ecNumber evidence="3">2.7.13.3</ecNumber>
    </recommendedName>
</protein>
<reference evidence="19 20" key="1">
    <citation type="submission" date="2016-11" db="EMBL/GenBank/DDBJ databases">
        <authorList>
            <person name="Varghese N."/>
            <person name="Submissions S."/>
        </authorList>
    </citation>
    <scope>NUCLEOTIDE SEQUENCE [LARGE SCALE GENOMIC DNA]</scope>
    <source>
        <strain evidence="19 20">DSM 17919</strain>
    </source>
</reference>
<dbReference type="PRINTS" id="PR00344">
    <property type="entry name" value="BCTRLSENSOR"/>
</dbReference>
<dbReference type="InterPro" id="IPR013656">
    <property type="entry name" value="PAS_4"/>
</dbReference>
<evidence type="ECO:0000259" key="15">
    <source>
        <dbReference type="PROSITE" id="PS50109"/>
    </source>
</evidence>
<gene>
    <name evidence="18" type="ORF">AB2Z07_15620</name>
    <name evidence="19" type="ORF">SAMN05660830_00062</name>
</gene>
<dbReference type="InterPro" id="IPR003661">
    <property type="entry name" value="HisK_dim/P_dom"/>
</dbReference>
<dbReference type="InterPro" id="IPR003594">
    <property type="entry name" value="HATPase_dom"/>
</dbReference>
<dbReference type="InterPro" id="IPR005467">
    <property type="entry name" value="His_kinase_dom"/>
</dbReference>
<sequence length="682" mass="75867">MLNRLSRMRFRTKLNAGMSIIIISLSLMLAVVVTQIAANSLVHETKRRGQVLADNIALRTTSSMLSGDLLQMKEMVDELRTVDKDVAYAFLINSNSQILAHTFTNGFPIDLKHANVITDDAKPSIKLVDTGSDKFYDFAVPVTAGGLVIGQARLGLSRSQVQSVVNGLIFTISIVTGITLIISLAISTQFAHKITYRLGMLGQYAESIVRGELKLNQTSGLNRNCWEIYKCDQEDCPAYGNTEQRCWQFGETLCTNYCSNKSARDLNNCEECPVFAKNSGDEIHELAETFDVMSLSLRGHIAELEEAKNDLTQQQEILRTIFESSPDQLSLIDKNGTYISVNQAFASFVKKPKEKIVGKKEYEIQSLLNTANTLQETQQIISTSKPVNREVRIVLEDGSRKWFNVLKVPVHDEHKESIGVLGTARDITNVKDYQNQLIHSQKLESIGKLAGGVAHEINTPLGIILGYSQLLQEDFPEDEQVHKDLVIVEKQAKFCRKIVADLLNFSRQTKSEKKEMCFNNSIMEVVQLVRHAFKLDNVKIIPHLDDRLPIIYGNPEQLKQVWMNLMSNAIEAIGHNGVINIRTELDINKGTISAWFTDSGSGIATNDIDSIFDPFFSTKPVGKGTGLGLSVSFGIIKDHGGRIFAISPAPKQLLEDGATRTENWGPGTTFKVVLPLDEIGYE</sequence>